<feature type="non-terminal residue" evidence="2">
    <location>
        <position position="1"/>
    </location>
</feature>
<gene>
    <name evidence="2" type="ORF">THAOC_04128</name>
</gene>
<dbReference type="AlphaFoldDB" id="K0TP69"/>
<evidence type="ECO:0000313" key="2">
    <source>
        <dbReference type="EMBL" id="EJK74207.1"/>
    </source>
</evidence>
<feature type="compositionally biased region" description="Basic and acidic residues" evidence="1">
    <location>
        <begin position="81"/>
        <end position="94"/>
    </location>
</feature>
<reference evidence="2 3" key="1">
    <citation type="journal article" date="2012" name="Genome Biol.">
        <title>Genome and low-iron response of an oceanic diatom adapted to chronic iron limitation.</title>
        <authorList>
            <person name="Lommer M."/>
            <person name="Specht M."/>
            <person name="Roy A.S."/>
            <person name="Kraemer L."/>
            <person name="Andreson R."/>
            <person name="Gutowska M.A."/>
            <person name="Wolf J."/>
            <person name="Bergner S.V."/>
            <person name="Schilhabel M.B."/>
            <person name="Klostermeier U.C."/>
            <person name="Beiko R.G."/>
            <person name="Rosenstiel P."/>
            <person name="Hippler M."/>
            <person name="Laroche J."/>
        </authorList>
    </citation>
    <scope>NUCLEOTIDE SEQUENCE [LARGE SCALE GENOMIC DNA]</scope>
    <source>
        <strain evidence="2 3">CCMP1005</strain>
    </source>
</reference>
<organism evidence="2 3">
    <name type="scientific">Thalassiosira oceanica</name>
    <name type="common">Marine diatom</name>
    <dbReference type="NCBI Taxonomy" id="159749"/>
    <lineage>
        <taxon>Eukaryota</taxon>
        <taxon>Sar</taxon>
        <taxon>Stramenopiles</taxon>
        <taxon>Ochrophyta</taxon>
        <taxon>Bacillariophyta</taxon>
        <taxon>Coscinodiscophyceae</taxon>
        <taxon>Thalassiosirophycidae</taxon>
        <taxon>Thalassiosirales</taxon>
        <taxon>Thalassiosiraceae</taxon>
        <taxon>Thalassiosira</taxon>
    </lineage>
</organism>
<evidence type="ECO:0000256" key="1">
    <source>
        <dbReference type="SAM" id="MobiDB-lite"/>
    </source>
</evidence>
<evidence type="ECO:0000313" key="3">
    <source>
        <dbReference type="Proteomes" id="UP000266841"/>
    </source>
</evidence>
<comment type="caution">
    <text evidence="2">The sequence shown here is derived from an EMBL/GenBank/DDBJ whole genome shotgun (WGS) entry which is preliminary data.</text>
</comment>
<dbReference type="EMBL" id="AGNL01003866">
    <property type="protein sequence ID" value="EJK74207.1"/>
    <property type="molecule type" value="Genomic_DNA"/>
</dbReference>
<feature type="region of interest" description="Disordered" evidence="1">
    <location>
        <begin position="1"/>
        <end position="34"/>
    </location>
</feature>
<proteinExistence type="predicted"/>
<accession>K0TP69</accession>
<name>K0TP69_THAOC</name>
<protein>
    <submittedName>
        <fullName evidence="2">Uncharacterized protein</fullName>
    </submittedName>
</protein>
<dbReference type="Proteomes" id="UP000266841">
    <property type="component" value="Unassembled WGS sequence"/>
</dbReference>
<feature type="region of interest" description="Disordered" evidence="1">
    <location>
        <begin position="72"/>
        <end position="102"/>
    </location>
</feature>
<keyword evidence="3" id="KW-1185">Reference proteome</keyword>
<sequence length="127" mass="14297">GPQTPVQKGWGAARAANGQRPQRTTLQRSDHGDGMARVRAAGAAAVDEDRKTRKLTAWFDICRTNKRRQEWRRTTVNQTTPDREKKNKEREKNPDGSPLISTRIRWRVSAPSNCSNSPAARWGISGF</sequence>